<feature type="transmembrane region" description="Helical" evidence="1">
    <location>
        <begin position="17"/>
        <end position="38"/>
    </location>
</feature>
<keyword evidence="1" id="KW-0812">Transmembrane</keyword>
<evidence type="ECO:0000256" key="1">
    <source>
        <dbReference type="SAM" id="Phobius"/>
    </source>
</evidence>
<sequence>MSIKTIIRGEEEEERNIPAAIAILAILALSFFGISKLVESQERKRLK</sequence>
<keyword evidence="1" id="KW-0472">Membrane</keyword>
<protein>
    <submittedName>
        <fullName evidence="2">Uncharacterized protein</fullName>
    </submittedName>
</protein>
<reference evidence="2" key="1">
    <citation type="journal article" date="2015" name="Nature">
        <title>Complex archaea that bridge the gap between prokaryotes and eukaryotes.</title>
        <authorList>
            <person name="Spang A."/>
            <person name="Saw J.H."/>
            <person name="Jorgensen S.L."/>
            <person name="Zaremba-Niedzwiedzka K."/>
            <person name="Martijn J."/>
            <person name="Lind A.E."/>
            <person name="van Eijk R."/>
            <person name="Schleper C."/>
            <person name="Guy L."/>
            <person name="Ettema T.J."/>
        </authorList>
    </citation>
    <scope>NUCLEOTIDE SEQUENCE</scope>
</reference>
<comment type="caution">
    <text evidence="2">The sequence shown here is derived from an EMBL/GenBank/DDBJ whole genome shotgun (WGS) entry which is preliminary data.</text>
</comment>
<gene>
    <name evidence="2" type="ORF">LCGC14_1290180</name>
</gene>
<accession>A0A0F9N9B6</accession>
<evidence type="ECO:0000313" key="2">
    <source>
        <dbReference type="EMBL" id="KKM85330.1"/>
    </source>
</evidence>
<dbReference type="EMBL" id="LAZR01007429">
    <property type="protein sequence ID" value="KKM85330.1"/>
    <property type="molecule type" value="Genomic_DNA"/>
</dbReference>
<dbReference type="AlphaFoldDB" id="A0A0F9N9B6"/>
<name>A0A0F9N9B6_9ZZZZ</name>
<keyword evidence="1" id="KW-1133">Transmembrane helix</keyword>
<proteinExistence type="predicted"/>
<organism evidence="2">
    <name type="scientific">marine sediment metagenome</name>
    <dbReference type="NCBI Taxonomy" id="412755"/>
    <lineage>
        <taxon>unclassified sequences</taxon>
        <taxon>metagenomes</taxon>
        <taxon>ecological metagenomes</taxon>
    </lineage>
</organism>